<dbReference type="PANTHER" id="PTHR43386:SF1">
    <property type="entry name" value="D,D-DIPEPTIDE TRANSPORT SYSTEM PERMEASE PROTEIN DDPC-RELATED"/>
    <property type="match status" value="1"/>
</dbReference>
<feature type="transmembrane region" description="Helical" evidence="7">
    <location>
        <begin position="251"/>
        <end position="275"/>
    </location>
</feature>
<dbReference type="InterPro" id="IPR050366">
    <property type="entry name" value="BP-dependent_transpt_permease"/>
</dbReference>
<reference evidence="10" key="1">
    <citation type="submission" date="2013-11" db="EMBL/GenBank/DDBJ databases">
        <authorList>
            <person name="Hoang H.T."/>
            <person name="Killian M.L."/>
            <person name="Madson D.M."/>
            <person name="Arruda P.H.E."/>
            <person name="Sun D."/>
            <person name="Schwartz K.J."/>
            <person name="Yoon K."/>
        </authorList>
    </citation>
    <scope>NUCLEOTIDE SEQUENCE [LARGE SCALE GENOMIC DNA]</scope>
    <source>
        <strain evidence="10">CDK2</strain>
    </source>
</reference>
<protein>
    <submittedName>
        <fullName evidence="9">Oligopeptide ABC transporter permease OppC</fullName>
    </submittedName>
</protein>
<dbReference type="Proteomes" id="UP000050535">
    <property type="component" value="Unassembled WGS sequence"/>
</dbReference>
<feature type="transmembrane region" description="Helical" evidence="7">
    <location>
        <begin position="28"/>
        <end position="49"/>
    </location>
</feature>
<dbReference type="InterPro" id="IPR035906">
    <property type="entry name" value="MetI-like_sf"/>
</dbReference>
<organism evidence="9 10">
    <name type="scientific">Halolamina pelagica</name>
    <dbReference type="NCBI Taxonomy" id="699431"/>
    <lineage>
        <taxon>Archaea</taxon>
        <taxon>Methanobacteriati</taxon>
        <taxon>Methanobacteriota</taxon>
        <taxon>Stenosarchaea group</taxon>
        <taxon>Halobacteria</taxon>
        <taxon>Halobacteriales</taxon>
        <taxon>Haloferacaceae</taxon>
    </lineage>
</organism>
<name>A0A0P7HB30_9EURY</name>
<proteinExistence type="inferred from homology"/>
<dbReference type="PROSITE" id="PS50928">
    <property type="entry name" value="ABC_TM1"/>
    <property type="match status" value="1"/>
</dbReference>
<keyword evidence="6 7" id="KW-0472">Membrane</keyword>
<accession>A0A0P7HB30</accession>
<feature type="transmembrane region" description="Helical" evidence="7">
    <location>
        <begin position="122"/>
        <end position="141"/>
    </location>
</feature>
<comment type="similarity">
    <text evidence="7">Belongs to the binding-protein-dependent transport system permease family.</text>
</comment>
<dbReference type="GO" id="GO:0055085">
    <property type="term" value="P:transmembrane transport"/>
    <property type="evidence" value="ECO:0007669"/>
    <property type="project" value="InterPro"/>
</dbReference>
<dbReference type="PATRIC" id="fig|699431.3.peg.1409"/>
<dbReference type="RefSeq" id="WP_054583554.1">
    <property type="nucleotide sequence ID" value="NZ_LGUC01000001.1"/>
</dbReference>
<comment type="caution">
    <text evidence="9">The sequence shown here is derived from an EMBL/GenBank/DDBJ whole genome shotgun (WGS) entry which is preliminary data.</text>
</comment>
<feature type="domain" description="ABC transmembrane type-1" evidence="8">
    <location>
        <begin position="202"/>
        <end position="390"/>
    </location>
</feature>
<evidence type="ECO:0000313" key="9">
    <source>
        <dbReference type="EMBL" id="KPN30642.1"/>
    </source>
</evidence>
<keyword evidence="4 7" id="KW-0812">Transmembrane</keyword>
<keyword evidence="10" id="KW-1185">Reference proteome</keyword>
<evidence type="ECO:0000256" key="1">
    <source>
        <dbReference type="ARBA" id="ARBA00004651"/>
    </source>
</evidence>
<dbReference type="InterPro" id="IPR000515">
    <property type="entry name" value="MetI-like"/>
</dbReference>
<evidence type="ECO:0000256" key="3">
    <source>
        <dbReference type="ARBA" id="ARBA00022475"/>
    </source>
</evidence>
<feature type="transmembrane region" description="Helical" evidence="7">
    <location>
        <begin position="367"/>
        <end position="389"/>
    </location>
</feature>
<keyword evidence="2 7" id="KW-0813">Transport</keyword>
<evidence type="ECO:0000313" key="10">
    <source>
        <dbReference type="Proteomes" id="UP000050535"/>
    </source>
</evidence>
<evidence type="ECO:0000259" key="8">
    <source>
        <dbReference type="PROSITE" id="PS50928"/>
    </source>
</evidence>
<dbReference type="STRING" id="699431.SY89_01378"/>
<evidence type="ECO:0000256" key="5">
    <source>
        <dbReference type="ARBA" id="ARBA00022989"/>
    </source>
</evidence>
<evidence type="ECO:0000256" key="2">
    <source>
        <dbReference type="ARBA" id="ARBA00022448"/>
    </source>
</evidence>
<evidence type="ECO:0000256" key="6">
    <source>
        <dbReference type="ARBA" id="ARBA00023136"/>
    </source>
</evidence>
<keyword evidence="5 7" id="KW-1133">Transmembrane helix</keyword>
<feature type="transmembrane region" description="Helical" evidence="7">
    <location>
        <begin position="83"/>
        <end position="101"/>
    </location>
</feature>
<keyword evidence="3" id="KW-1003">Cell membrane</keyword>
<dbReference type="SUPFAM" id="SSF161098">
    <property type="entry name" value="MetI-like"/>
    <property type="match status" value="1"/>
</dbReference>
<dbReference type="Gene3D" id="1.10.3720.10">
    <property type="entry name" value="MetI-like"/>
    <property type="match status" value="1"/>
</dbReference>
<dbReference type="InterPro" id="IPR025966">
    <property type="entry name" value="OppC_N"/>
</dbReference>
<evidence type="ECO:0000256" key="7">
    <source>
        <dbReference type="RuleBase" id="RU363032"/>
    </source>
</evidence>
<dbReference type="EMBL" id="LGUC01000001">
    <property type="protein sequence ID" value="KPN30642.1"/>
    <property type="molecule type" value="Genomic_DNA"/>
</dbReference>
<dbReference type="GO" id="GO:0005886">
    <property type="term" value="C:plasma membrane"/>
    <property type="evidence" value="ECO:0007669"/>
    <property type="project" value="UniProtKB-SubCell"/>
</dbReference>
<comment type="subcellular location">
    <subcellularLocation>
        <location evidence="1 7">Cell membrane</location>
        <topology evidence="1 7">Multi-pass membrane protein</topology>
    </subcellularLocation>
</comment>
<gene>
    <name evidence="9" type="ORF">SY89_01378</name>
</gene>
<evidence type="ECO:0000256" key="4">
    <source>
        <dbReference type="ARBA" id="ARBA00022692"/>
    </source>
</evidence>
<feature type="transmembrane region" description="Helical" evidence="7">
    <location>
        <begin position="327"/>
        <end position="346"/>
    </location>
</feature>
<dbReference type="PANTHER" id="PTHR43386">
    <property type="entry name" value="OLIGOPEPTIDE TRANSPORT SYSTEM PERMEASE PROTEIN APPC"/>
    <property type="match status" value="1"/>
</dbReference>
<dbReference type="AlphaFoldDB" id="A0A0P7HB30"/>
<dbReference type="Pfam" id="PF12911">
    <property type="entry name" value="OppC_N"/>
    <property type="match status" value="1"/>
</dbReference>
<feature type="transmembrane region" description="Helical" evidence="7">
    <location>
        <begin position="208"/>
        <end position="230"/>
    </location>
</feature>
<sequence>MATDRQSFDEIDWAQIDEESEREISPNFIIVALGTALMGIVWAFDYFFVTGTWDAAIGMDFGNQYTPTFQFIGWGYDVTQLDWMFAFSLLLFGAYMVLPLYQNPRMTKYYWRDMKRNRPAMASLGWLLFIFVIGVIGPAVIPAPTVDLMSKYQPPMFLEINNVYPINCVGDVAGGTCQGSLEHPLGTTGDGKDIFRIIVYGMQISMKIGFIATLFVVTIGSIVGTVAAYAGGLVDEVLMRWVDIQQSFPTFILYLLILYIYGASLFLFIVLFSLFSWEGTARYVRSNALAKTEEEYIKAVQLSGASTYRVIRSHIMPNSASSIVTDITLLIPSFILFEAQFAFLGLGDSTIPSWGVLIAQGRSDLAFAPWITLIPGLFLFFTILAFNFLGDALLDALNPEADAEAEQ</sequence>
<dbReference type="CDD" id="cd06261">
    <property type="entry name" value="TM_PBP2"/>
    <property type="match status" value="1"/>
</dbReference>
<dbReference type="OrthoDB" id="312811at2157"/>
<dbReference type="Pfam" id="PF00528">
    <property type="entry name" value="BPD_transp_1"/>
    <property type="match status" value="1"/>
</dbReference>